<dbReference type="PROSITE" id="PS00151">
    <property type="entry name" value="ACYLPHOSPHATASE_2"/>
    <property type="match status" value="1"/>
</dbReference>
<dbReference type="EC" id="3.6.1.7" evidence="2 4"/>
<evidence type="ECO:0000256" key="2">
    <source>
        <dbReference type="ARBA" id="ARBA00012150"/>
    </source>
</evidence>
<name>A0A5D6UTS6_9BACT</name>
<proteinExistence type="inferred from homology"/>
<evidence type="ECO:0000313" key="8">
    <source>
        <dbReference type="EMBL" id="TYZ05854.1"/>
    </source>
</evidence>
<dbReference type="InterPro" id="IPR020456">
    <property type="entry name" value="Acylphosphatase"/>
</dbReference>
<gene>
    <name evidence="8" type="ORF">FY528_20415</name>
</gene>
<evidence type="ECO:0000256" key="6">
    <source>
        <dbReference type="RuleBase" id="RU004168"/>
    </source>
</evidence>
<dbReference type="InterPro" id="IPR036046">
    <property type="entry name" value="Acylphosphatase-like_dom_sf"/>
</dbReference>
<protein>
    <recommendedName>
        <fullName evidence="2 4">Acylphosphatase</fullName>
        <ecNumber evidence="2 4">3.6.1.7</ecNumber>
    </recommendedName>
</protein>
<comment type="caution">
    <text evidence="8">The sequence shown here is derived from an EMBL/GenBank/DDBJ whole genome shotgun (WGS) entry which is preliminary data.</text>
</comment>
<dbReference type="Pfam" id="PF00708">
    <property type="entry name" value="Acylphosphatase"/>
    <property type="match status" value="1"/>
</dbReference>
<dbReference type="PANTHER" id="PTHR47268:SF4">
    <property type="entry name" value="ACYLPHOSPHATASE"/>
    <property type="match status" value="1"/>
</dbReference>
<dbReference type="PANTHER" id="PTHR47268">
    <property type="entry name" value="ACYLPHOSPHATASE"/>
    <property type="match status" value="1"/>
</dbReference>
<evidence type="ECO:0000256" key="1">
    <source>
        <dbReference type="ARBA" id="ARBA00005614"/>
    </source>
</evidence>
<dbReference type="GO" id="GO:0003998">
    <property type="term" value="F:acylphosphatase activity"/>
    <property type="evidence" value="ECO:0007669"/>
    <property type="project" value="UniProtKB-EC"/>
</dbReference>
<comment type="similarity">
    <text evidence="1 6">Belongs to the acylphosphatase family.</text>
</comment>
<dbReference type="EMBL" id="VTHL01000035">
    <property type="protein sequence ID" value="TYZ05854.1"/>
    <property type="molecule type" value="Genomic_DNA"/>
</dbReference>
<sequence length="92" mass="10293">MSQLHHRIFHVHGRVQGVFFRQSTQQEARRLGLSGYARNNPDGTVTIEAEGTPEALDALEAWCRHGPPLARVEKVEPSSGPVQGYDGFEVRR</sequence>
<dbReference type="Gene3D" id="3.30.70.100">
    <property type="match status" value="1"/>
</dbReference>
<feature type="active site" evidence="4">
    <location>
        <position position="39"/>
    </location>
</feature>
<dbReference type="InterPro" id="IPR017968">
    <property type="entry name" value="Acylphosphatase_CS"/>
</dbReference>
<evidence type="ECO:0000256" key="4">
    <source>
        <dbReference type="PROSITE-ProRule" id="PRU00520"/>
    </source>
</evidence>
<dbReference type="SUPFAM" id="SSF54975">
    <property type="entry name" value="Acylphosphatase/BLUF domain-like"/>
    <property type="match status" value="1"/>
</dbReference>
<dbReference type="PROSITE" id="PS00150">
    <property type="entry name" value="ACYLPHOSPHATASE_1"/>
    <property type="match status" value="1"/>
</dbReference>
<evidence type="ECO:0000259" key="7">
    <source>
        <dbReference type="PROSITE" id="PS51160"/>
    </source>
</evidence>
<dbReference type="InterPro" id="IPR001792">
    <property type="entry name" value="Acylphosphatase-like_dom"/>
</dbReference>
<accession>A0A5D6UTS6</accession>
<organism evidence="8 9">
    <name type="scientific">Hymenobacter lutimineralis</name>
    <dbReference type="NCBI Taxonomy" id="2606448"/>
    <lineage>
        <taxon>Bacteria</taxon>
        <taxon>Pseudomonadati</taxon>
        <taxon>Bacteroidota</taxon>
        <taxon>Cytophagia</taxon>
        <taxon>Cytophagales</taxon>
        <taxon>Hymenobacteraceae</taxon>
        <taxon>Hymenobacter</taxon>
    </lineage>
</organism>
<reference evidence="8 9" key="1">
    <citation type="submission" date="2019-08" db="EMBL/GenBank/DDBJ databases">
        <authorList>
            <person name="Seo M.-J."/>
        </authorList>
    </citation>
    <scope>NUCLEOTIDE SEQUENCE [LARGE SCALE GENOMIC DNA]</scope>
    <source>
        <strain evidence="8 9">KIGAM108</strain>
    </source>
</reference>
<dbReference type="PRINTS" id="PR00112">
    <property type="entry name" value="ACYLPHPHTASE"/>
</dbReference>
<evidence type="ECO:0000256" key="5">
    <source>
        <dbReference type="RuleBase" id="RU000553"/>
    </source>
</evidence>
<dbReference type="PROSITE" id="PS51160">
    <property type="entry name" value="ACYLPHOSPHATASE_3"/>
    <property type="match status" value="1"/>
</dbReference>
<evidence type="ECO:0000313" key="9">
    <source>
        <dbReference type="Proteomes" id="UP000322791"/>
    </source>
</evidence>
<feature type="domain" description="Acylphosphatase-like" evidence="7">
    <location>
        <begin position="6"/>
        <end position="92"/>
    </location>
</feature>
<dbReference type="RefSeq" id="WP_149072870.1">
    <property type="nucleotide sequence ID" value="NZ_VTHL01000035.1"/>
</dbReference>
<dbReference type="Proteomes" id="UP000322791">
    <property type="component" value="Unassembled WGS sequence"/>
</dbReference>
<keyword evidence="9" id="KW-1185">Reference proteome</keyword>
<comment type="catalytic activity">
    <reaction evidence="3 4 5">
        <text>an acyl phosphate + H2O = a carboxylate + phosphate + H(+)</text>
        <dbReference type="Rhea" id="RHEA:14965"/>
        <dbReference type="ChEBI" id="CHEBI:15377"/>
        <dbReference type="ChEBI" id="CHEBI:15378"/>
        <dbReference type="ChEBI" id="CHEBI:29067"/>
        <dbReference type="ChEBI" id="CHEBI:43474"/>
        <dbReference type="ChEBI" id="CHEBI:59918"/>
        <dbReference type="EC" id="3.6.1.7"/>
    </reaction>
</comment>
<evidence type="ECO:0000256" key="3">
    <source>
        <dbReference type="ARBA" id="ARBA00047645"/>
    </source>
</evidence>
<dbReference type="AlphaFoldDB" id="A0A5D6UTS6"/>
<feature type="active site" evidence="4">
    <location>
        <position position="21"/>
    </location>
</feature>
<keyword evidence="4 5" id="KW-0378">Hydrolase</keyword>